<name>A0A6L1L4B9_CAMLA</name>
<dbReference type="Pfam" id="PF01451">
    <property type="entry name" value="LMWPc"/>
    <property type="match status" value="1"/>
</dbReference>
<evidence type="ECO:0000256" key="1">
    <source>
        <dbReference type="ARBA" id="ARBA00011063"/>
    </source>
</evidence>
<dbReference type="Proteomes" id="UP000476009">
    <property type="component" value="Unassembled WGS sequence"/>
</dbReference>
<dbReference type="SMART" id="SM00226">
    <property type="entry name" value="LMWPc"/>
    <property type="match status" value="1"/>
</dbReference>
<comment type="similarity">
    <text evidence="1">Belongs to the low molecular weight phosphotyrosine protein phosphatase family.</text>
</comment>
<evidence type="ECO:0000259" key="6">
    <source>
        <dbReference type="SMART" id="SM00226"/>
    </source>
</evidence>
<gene>
    <name evidence="7" type="ORF">A9458_06955</name>
</gene>
<dbReference type="SUPFAM" id="SSF52788">
    <property type="entry name" value="Phosphotyrosine protein phosphatases I"/>
    <property type="match status" value="1"/>
</dbReference>
<keyword evidence="3" id="KW-0378">Hydrolase</keyword>
<feature type="domain" description="Phosphotyrosine protein phosphatase I" evidence="6">
    <location>
        <begin position="2"/>
        <end position="148"/>
    </location>
</feature>
<feature type="active site" description="Proton donor" evidence="5">
    <location>
        <position position="124"/>
    </location>
</feature>
<dbReference type="CDD" id="cd16343">
    <property type="entry name" value="LMWPTP"/>
    <property type="match status" value="1"/>
</dbReference>
<comment type="caution">
    <text evidence="7">The sequence shown here is derived from an EMBL/GenBank/DDBJ whole genome shotgun (WGS) entry which is preliminary data.</text>
</comment>
<evidence type="ECO:0000256" key="2">
    <source>
        <dbReference type="ARBA" id="ARBA00013064"/>
    </source>
</evidence>
<dbReference type="AlphaFoldDB" id="A0A6L1L4B9"/>
<evidence type="ECO:0000256" key="4">
    <source>
        <dbReference type="ARBA" id="ARBA00022912"/>
    </source>
</evidence>
<dbReference type="PRINTS" id="PR00719">
    <property type="entry name" value="LMWPTPASE"/>
</dbReference>
<dbReference type="InterPro" id="IPR017867">
    <property type="entry name" value="Tyr_phospatase_low_mol_wt"/>
</dbReference>
<dbReference type="EMBL" id="AACKNS010000008">
    <property type="protein sequence ID" value="EAK9994584.1"/>
    <property type="molecule type" value="Genomic_DNA"/>
</dbReference>
<keyword evidence="4" id="KW-0904">Protein phosphatase</keyword>
<dbReference type="GO" id="GO:0004725">
    <property type="term" value="F:protein tyrosine phosphatase activity"/>
    <property type="evidence" value="ECO:0007669"/>
    <property type="project" value="UniProtKB-EC"/>
</dbReference>
<dbReference type="EC" id="3.1.3.48" evidence="2"/>
<dbReference type="PANTHER" id="PTHR11717">
    <property type="entry name" value="LOW MOLECULAR WEIGHT PROTEIN TYROSINE PHOSPHATASE"/>
    <property type="match status" value="1"/>
</dbReference>
<accession>A0A6L1L4B9</accession>
<dbReference type="InterPro" id="IPR050438">
    <property type="entry name" value="LMW_PTPase"/>
</dbReference>
<feature type="active site" description="Nucleophile" evidence="5">
    <location>
        <position position="8"/>
    </location>
</feature>
<sequence>MTKIIFVCLGNICRSPMAEFIMKDLLIKANLNDKFIVSSAGTSGYHDGEDMHYKTKALLDNKNINSKLFCSKKLNLKMCEDNDLIIVMDNSNYNDVVKNFPNFKHKIHKITSYALELGYDEVPDPWYSGDFDETYTILSKACSNLLNTLYKNLSFK</sequence>
<feature type="active site" evidence="5">
    <location>
        <position position="14"/>
    </location>
</feature>
<dbReference type="RefSeq" id="WP_115645881.1">
    <property type="nucleotide sequence ID" value="NZ_CP176583.1"/>
</dbReference>
<dbReference type="PANTHER" id="PTHR11717:SF7">
    <property type="entry name" value="LOW MOLECULAR WEIGHT PHOSPHOTYROSINE PROTEIN PHOSPHATASE"/>
    <property type="match status" value="1"/>
</dbReference>
<protein>
    <recommendedName>
        <fullName evidence="2">protein-tyrosine-phosphatase</fullName>
        <ecNumber evidence="2">3.1.3.48</ecNumber>
    </recommendedName>
</protein>
<evidence type="ECO:0000313" key="7">
    <source>
        <dbReference type="EMBL" id="EAK9994584.1"/>
    </source>
</evidence>
<proteinExistence type="inferred from homology"/>
<evidence type="ECO:0000313" key="8">
    <source>
        <dbReference type="Proteomes" id="UP000476009"/>
    </source>
</evidence>
<evidence type="ECO:0000256" key="5">
    <source>
        <dbReference type="PIRSR" id="PIRSR617867-1"/>
    </source>
</evidence>
<evidence type="ECO:0000256" key="3">
    <source>
        <dbReference type="ARBA" id="ARBA00022801"/>
    </source>
</evidence>
<dbReference type="InterPro" id="IPR036196">
    <property type="entry name" value="Ptyr_pPase_sf"/>
</dbReference>
<dbReference type="InterPro" id="IPR023485">
    <property type="entry name" value="Ptyr_pPase"/>
</dbReference>
<reference evidence="7 8" key="1">
    <citation type="submission" date="2018-05" db="EMBL/GenBank/DDBJ databases">
        <authorList>
            <consortium name="PulseNet: The National Subtyping Network for Foodborne Disease Surveillance"/>
            <person name="Tarr C.L."/>
            <person name="Trees E."/>
            <person name="Katz L.S."/>
            <person name="Carleton-Romer H.A."/>
            <person name="Stroika S."/>
            <person name="Kucerova Z."/>
            <person name="Roache K.F."/>
            <person name="Sabol A.L."/>
            <person name="Besser J."/>
            <person name="Gerner-Smidt P."/>
        </authorList>
    </citation>
    <scope>NUCLEOTIDE SEQUENCE [LARGE SCALE GENOMIC DNA]</scope>
    <source>
        <strain evidence="7 8">D5625</strain>
    </source>
</reference>
<organism evidence="7 8">
    <name type="scientific">Campylobacter lari</name>
    <dbReference type="NCBI Taxonomy" id="201"/>
    <lineage>
        <taxon>Bacteria</taxon>
        <taxon>Pseudomonadati</taxon>
        <taxon>Campylobacterota</taxon>
        <taxon>Epsilonproteobacteria</taxon>
        <taxon>Campylobacterales</taxon>
        <taxon>Campylobacteraceae</taxon>
        <taxon>Campylobacter</taxon>
    </lineage>
</organism>
<dbReference type="Gene3D" id="3.40.50.2300">
    <property type="match status" value="1"/>
</dbReference>